<evidence type="ECO:0000256" key="4">
    <source>
        <dbReference type="ARBA" id="ARBA00022723"/>
    </source>
</evidence>
<keyword evidence="1" id="KW-1003">Cell membrane</keyword>
<keyword evidence="8 10" id="KW-0482">Metalloprotease</keyword>
<keyword evidence="6 10" id="KW-0862">Zinc</keyword>
<dbReference type="Pfam" id="PF01435">
    <property type="entry name" value="Peptidase_M48"/>
    <property type="match status" value="1"/>
</dbReference>
<comment type="cofactor">
    <cofactor evidence="10">
        <name>Zn(2+)</name>
        <dbReference type="ChEBI" id="CHEBI:29105"/>
    </cofactor>
    <text evidence="10">Binds 1 zinc ion per subunit.</text>
</comment>
<dbReference type="GO" id="GO:0004222">
    <property type="term" value="F:metalloendopeptidase activity"/>
    <property type="evidence" value="ECO:0007669"/>
    <property type="project" value="InterPro"/>
</dbReference>
<dbReference type="CDD" id="cd07325">
    <property type="entry name" value="M48_Ste24p_like"/>
    <property type="match status" value="1"/>
</dbReference>
<keyword evidence="7" id="KW-1133">Transmembrane helix</keyword>
<keyword evidence="2 10" id="KW-0645">Protease</keyword>
<evidence type="ECO:0000313" key="13">
    <source>
        <dbReference type="Proteomes" id="UP000548476"/>
    </source>
</evidence>
<dbReference type="AlphaFoldDB" id="A0A841FWF4"/>
<evidence type="ECO:0000256" key="8">
    <source>
        <dbReference type="ARBA" id="ARBA00023049"/>
    </source>
</evidence>
<gene>
    <name evidence="12" type="ORF">HNR73_005948</name>
</gene>
<evidence type="ECO:0000256" key="10">
    <source>
        <dbReference type="RuleBase" id="RU003983"/>
    </source>
</evidence>
<keyword evidence="9" id="KW-0472">Membrane</keyword>
<protein>
    <submittedName>
        <fullName evidence="12">Zn-dependent protease with chaperone function</fullName>
    </submittedName>
</protein>
<evidence type="ECO:0000256" key="5">
    <source>
        <dbReference type="ARBA" id="ARBA00022801"/>
    </source>
</evidence>
<evidence type="ECO:0000256" key="7">
    <source>
        <dbReference type="ARBA" id="ARBA00022989"/>
    </source>
</evidence>
<evidence type="ECO:0000256" key="3">
    <source>
        <dbReference type="ARBA" id="ARBA00022692"/>
    </source>
</evidence>
<evidence type="ECO:0000256" key="6">
    <source>
        <dbReference type="ARBA" id="ARBA00022833"/>
    </source>
</evidence>
<dbReference type="InterPro" id="IPR050083">
    <property type="entry name" value="HtpX_protease"/>
</dbReference>
<dbReference type="Gene3D" id="3.30.2010.10">
    <property type="entry name" value="Metalloproteases ('zincins'), catalytic domain"/>
    <property type="match status" value="1"/>
</dbReference>
<evidence type="ECO:0000259" key="11">
    <source>
        <dbReference type="Pfam" id="PF01435"/>
    </source>
</evidence>
<evidence type="ECO:0000256" key="2">
    <source>
        <dbReference type="ARBA" id="ARBA00022670"/>
    </source>
</evidence>
<dbReference type="GO" id="GO:0006508">
    <property type="term" value="P:proteolysis"/>
    <property type="evidence" value="ECO:0007669"/>
    <property type="project" value="UniProtKB-KW"/>
</dbReference>
<proteinExistence type="inferred from homology"/>
<feature type="domain" description="Peptidase M48" evidence="11">
    <location>
        <begin position="72"/>
        <end position="266"/>
    </location>
</feature>
<keyword evidence="13" id="KW-1185">Reference proteome</keyword>
<dbReference type="Proteomes" id="UP000548476">
    <property type="component" value="Unassembled WGS sequence"/>
</dbReference>
<dbReference type="EMBL" id="JACHGT010000015">
    <property type="protein sequence ID" value="MBB6038068.1"/>
    <property type="molecule type" value="Genomic_DNA"/>
</dbReference>
<name>A0A841FWF4_9ACTN</name>
<dbReference type="InterPro" id="IPR001915">
    <property type="entry name" value="Peptidase_M48"/>
</dbReference>
<comment type="caution">
    <text evidence="12">The sequence shown here is derived from an EMBL/GenBank/DDBJ whole genome shotgun (WGS) entry which is preliminary data.</text>
</comment>
<evidence type="ECO:0000256" key="1">
    <source>
        <dbReference type="ARBA" id="ARBA00022475"/>
    </source>
</evidence>
<keyword evidence="3" id="KW-0812">Transmembrane</keyword>
<reference evidence="12 13" key="1">
    <citation type="submission" date="2020-08" db="EMBL/GenBank/DDBJ databases">
        <title>Genomic Encyclopedia of Type Strains, Phase IV (KMG-IV): sequencing the most valuable type-strain genomes for metagenomic binning, comparative biology and taxonomic classification.</title>
        <authorList>
            <person name="Goeker M."/>
        </authorList>
    </citation>
    <scope>NUCLEOTIDE SEQUENCE [LARGE SCALE GENOMIC DNA]</scope>
    <source>
        <strain evidence="12 13">YIM 65646</strain>
    </source>
</reference>
<dbReference type="RefSeq" id="WP_184790876.1">
    <property type="nucleotide sequence ID" value="NZ_BONT01000048.1"/>
</dbReference>
<organism evidence="12 13">
    <name type="scientific">Phytomonospora endophytica</name>
    <dbReference type="NCBI Taxonomy" id="714109"/>
    <lineage>
        <taxon>Bacteria</taxon>
        <taxon>Bacillati</taxon>
        <taxon>Actinomycetota</taxon>
        <taxon>Actinomycetes</taxon>
        <taxon>Micromonosporales</taxon>
        <taxon>Micromonosporaceae</taxon>
        <taxon>Phytomonospora</taxon>
    </lineage>
</organism>
<keyword evidence="4" id="KW-0479">Metal-binding</keyword>
<keyword evidence="5 10" id="KW-0378">Hydrolase</keyword>
<evidence type="ECO:0000313" key="12">
    <source>
        <dbReference type="EMBL" id="MBB6038068.1"/>
    </source>
</evidence>
<comment type="similarity">
    <text evidence="10">Belongs to the peptidase M48 family.</text>
</comment>
<dbReference type="PANTHER" id="PTHR43221">
    <property type="entry name" value="PROTEASE HTPX"/>
    <property type="match status" value="1"/>
</dbReference>
<evidence type="ECO:0000256" key="9">
    <source>
        <dbReference type="ARBA" id="ARBA00023136"/>
    </source>
</evidence>
<dbReference type="PANTHER" id="PTHR43221:SF3">
    <property type="entry name" value="SLL1280 PROTEIN"/>
    <property type="match status" value="1"/>
</dbReference>
<dbReference type="GO" id="GO:0046872">
    <property type="term" value="F:metal ion binding"/>
    <property type="evidence" value="ECO:0007669"/>
    <property type="project" value="UniProtKB-KW"/>
</dbReference>
<sequence length="327" mass="36047">MADADLTTPRRRVILRGISSRAWEHPADRGALVALRELRGFDTVLRKLFGMFDERSLRLRHLGSSIRVDHRQFSKVHAVYADAAATLDLAELPELYVSRDPDLGAMTIGMDKPFIVITSGTVDLYDEPELRYVLGHELGHAASGHAVYRTMLDLLVNLALGVSWIPVGSLALRAIVAALYEWSRKAELSADRAGLLAGQDPAAGIRALAKLAGGGDLSDVDITAFLAQAREFEAGGDVRDSVLKLMMLERRSHDFAVARAASLQQWVDDGEYGKVLRGEYPRREDDDKVSISDEVRAAARSYRDAFNRSQDPIAGLVRRLRGRGDID</sequence>
<accession>A0A841FWF4</accession>